<evidence type="ECO:0000256" key="3">
    <source>
        <dbReference type="ARBA" id="ARBA00022475"/>
    </source>
</evidence>
<feature type="transmembrane region" description="Helical" evidence="8">
    <location>
        <begin position="153"/>
        <end position="178"/>
    </location>
</feature>
<sequence>MVFSSLEFIFQFLPIFLLIYFLCPARYKNFCLFAGSMLFYLYGVWDTPLYLALFGASMAVNYFFGCRIARSRARFRRRKRLFWGVAYNLFWLLLFKYTGFFTENINGILRLMGLSLELPVFAPVLPVGISFYTFQAISYLADVYRKTAEYEPSFVNFAMYISMFPQLIAGPIVTYSSIKKEISRRSHSMRAVEEGLKTFTIGLGLKVLLANRLGGLWNEAGTVGYESISTPFAWLAITAFSLQIYFDFYGYSLMAKGLGRIMGFTIPENFHDPYLSLSMTEFWRRWHMTLGSWFRDYVYIPLGGSRKGKLMTFRNMLAVWALTGFWHGASWNFILWGLLMFALISVEKLGLIRILERVPALGHLYMAFAISVSWVLFAVTDLSQMAVYFTRLFPFLPQSEGMAYFAGDYLKYGRLYGLSLAAGLVFATGLPMKLYRRFKNSPAAAVVLLAVFWGCVYCMKMGMDDPFLYFRF</sequence>
<feature type="transmembrane region" description="Helical" evidence="8">
    <location>
        <begin position="232"/>
        <end position="252"/>
    </location>
</feature>
<feature type="transmembrane region" description="Helical" evidence="8">
    <location>
        <begin position="51"/>
        <end position="69"/>
    </location>
</feature>
<evidence type="ECO:0000256" key="6">
    <source>
        <dbReference type="ARBA" id="ARBA00023136"/>
    </source>
</evidence>
<evidence type="ECO:0000256" key="1">
    <source>
        <dbReference type="ARBA" id="ARBA00004651"/>
    </source>
</evidence>
<dbReference type="PANTHER" id="PTHR13285">
    <property type="entry name" value="ACYLTRANSFERASE"/>
    <property type="match status" value="1"/>
</dbReference>
<feature type="transmembrane region" description="Helical" evidence="8">
    <location>
        <begin position="409"/>
        <end position="430"/>
    </location>
</feature>
<dbReference type="InterPro" id="IPR004299">
    <property type="entry name" value="MBOAT_fam"/>
</dbReference>
<organism evidence="9 10">
    <name type="scientific">Enterocloster hominis</name>
    <name type="common">ex Liu et al. 2021</name>
    <dbReference type="NCBI Taxonomy" id="2763663"/>
    <lineage>
        <taxon>Bacteria</taxon>
        <taxon>Bacillati</taxon>
        <taxon>Bacillota</taxon>
        <taxon>Clostridia</taxon>
        <taxon>Lachnospirales</taxon>
        <taxon>Lachnospiraceae</taxon>
        <taxon>Enterocloster</taxon>
    </lineage>
</organism>
<feature type="transmembrane region" description="Helical" evidence="8">
    <location>
        <begin position="364"/>
        <end position="389"/>
    </location>
</feature>
<feature type="transmembrane region" description="Helical" evidence="8">
    <location>
        <begin position="310"/>
        <end position="327"/>
    </location>
</feature>
<keyword evidence="7" id="KW-0808">Transferase</keyword>
<evidence type="ECO:0000256" key="7">
    <source>
        <dbReference type="PIRNR" id="PIRNR016636"/>
    </source>
</evidence>
<keyword evidence="5 8" id="KW-1133">Transmembrane helix</keyword>
<dbReference type="InterPro" id="IPR051085">
    <property type="entry name" value="MB_O-acyltransferase"/>
</dbReference>
<dbReference type="PIRSF" id="PIRSF016636">
    <property type="entry name" value="AlgI_DltB"/>
    <property type="match status" value="1"/>
</dbReference>
<evidence type="ECO:0000256" key="5">
    <source>
        <dbReference type="ARBA" id="ARBA00022989"/>
    </source>
</evidence>
<dbReference type="Proteomes" id="UP000647491">
    <property type="component" value="Unassembled WGS sequence"/>
</dbReference>
<accession>A0ABR7NUF3</accession>
<keyword evidence="7" id="KW-0012">Acyltransferase</keyword>
<evidence type="ECO:0000256" key="4">
    <source>
        <dbReference type="ARBA" id="ARBA00022692"/>
    </source>
</evidence>
<dbReference type="PIRSF" id="PIRSF500217">
    <property type="entry name" value="AlgI"/>
    <property type="match status" value="1"/>
</dbReference>
<evidence type="ECO:0000313" key="9">
    <source>
        <dbReference type="EMBL" id="MBC8599720.1"/>
    </source>
</evidence>
<evidence type="ECO:0000313" key="10">
    <source>
        <dbReference type="Proteomes" id="UP000647491"/>
    </source>
</evidence>
<dbReference type="InterPro" id="IPR028362">
    <property type="entry name" value="AlgI"/>
</dbReference>
<feature type="transmembrane region" description="Helical" evidence="8">
    <location>
        <begin position="442"/>
        <end position="463"/>
    </location>
</feature>
<gene>
    <name evidence="9" type="ORF">H8708_10865</name>
</gene>
<dbReference type="RefSeq" id="WP_262427861.1">
    <property type="nucleotide sequence ID" value="NZ_JACRTJ010000024.1"/>
</dbReference>
<feature type="transmembrane region" description="Helical" evidence="8">
    <location>
        <begin position="6"/>
        <end position="23"/>
    </location>
</feature>
<reference evidence="9 10" key="1">
    <citation type="submission" date="2020-08" db="EMBL/GenBank/DDBJ databases">
        <title>Genome public.</title>
        <authorList>
            <person name="Liu C."/>
            <person name="Sun Q."/>
        </authorList>
    </citation>
    <scope>NUCLEOTIDE SEQUENCE [LARGE SCALE GENOMIC DNA]</scope>
    <source>
        <strain evidence="9 10">BX10</strain>
    </source>
</reference>
<evidence type="ECO:0000256" key="8">
    <source>
        <dbReference type="SAM" id="Phobius"/>
    </source>
</evidence>
<keyword evidence="4 8" id="KW-0812">Transmembrane</keyword>
<comment type="similarity">
    <text evidence="2 7">Belongs to the membrane-bound acyltransferase family.</text>
</comment>
<comment type="caution">
    <text evidence="9">The sequence shown here is derived from an EMBL/GenBank/DDBJ whole genome shotgun (WGS) entry which is preliminary data.</text>
</comment>
<dbReference type="Pfam" id="PF03062">
    <property type="entry name" value="MBOAT"/>
    <property type="match status" value="1"/>
</dbReference>
<keyword evidence="3 7" id="KW-1003">Cell membrane</keyword>
<feature type="transmembrane region" description="Helical" evidence="8">
    <location>
        <begin position="81"/>
        <end position="100"/>
    </location>
</feature>
<dbReference type="InterPro" id="IPR024194">
    <property type="entry name" value="Ac/AlaTfrase_AlgI/DltB"/>
</dbReference>
<comment type="subcellular location">
    <subcellularLocation>
        <location evidence="1">Cell membrane</location>
        <topology evidence="1">Multi-pass membrane protein</topology>
    </subcellularLocation>
</comment>
<keyword evidence="10" id="KW-1185">Reference proteome</keyword>
<dbReference type="EMBL" id="JACRTJ010000024">
    <property type="protein sequence ID" value="MBC8599720.1"/>
    <property type="molecule type" value="Genomic_DNA"/>
</dbReference>
<feature type="transmembrane region" description="Helical" evidence="8">
    <location>
        <begin position="120"/>
        <end position="141"/>
    </location>
</feature>
<name>A0ABR7NUF3_9FIRM</name>
<dbReference type="PANTHER" id="PTHR13285:SF18">
    <property type="entry name" value="PROTEIN-CYSTEINE N-PALMITOYLTRANSFERASE RASP"/>
    <property type="match status" value="1"/>
</dbReference>
<evidence type="ECO:0000256" key="2">
    <source>
        <dbReference type="ARBA" id="ARBA00010323"/>
    </source>
</evidence>
<keyword evidence="6 7" id="KW-0472">Membrane</keyword>
<protein>
    <submittedName>
        <fullName evidence="9">MBOAT family protein</fullName>
    </submittedName>
</protein>
<proteinExistence type="inferred from homology"/>